<dbReference type="InterPro" id="IPR037294">
    <property type="entry name" value="ABC_BtuC-like"/>
</dbReference>
<dbReference type="GO" id="GO:0033214">
    <property type="term" value="P:siderophore-iron import into cell"/>
    <property type="evidence" value="ECO:0007669"/>
    <property type="project" value="TreeGrafter"/>
</dbReference>
<evidence type="ECO:0000256" key="4">
    <source>
        <dbReference type="ARBA" id="ARBA00022475"/>
    </source>
</evidence>
<dbReference type="GO" id="GO:0005886">
    <property type="term" value="C:plasma membrane"/>
    <property type="evidence" value="ECO:0007669"/>
    <property type="project" value="UniProtKB-SubCell"/>
</dbReference>
<evidence type="ECO:0000313" key="10">
    <source>
        <dbReference type="Proteomes" id="UP000660680"/>
    </source>
</evidence>
<feature type="transmembrane region" description="Helical" evidence="8">
    <location>
        <begin position="169"/>
        <end position="190"/>
    </location>
</feature>
<reference evidence="9" key="2">
    <citation type="submission" date="2020-09" db="EMBL/GenBank/DDBJ databases">
        <authorList>
            <person name="Sun Q."/>
            <person name="Ohkuma M."/>
        </authorList>
    </citation>
    <scope>NUCLEOTIDE SEQUENCE</scope>
    <source>
        <strain evidence="9">JCM 3276</strain>
    </source>
</reference>
<dbReference type="EMBL" id="BMRB01000002">
    <property type="protein sequence ID" value="GGS27596.1"/>
    <property type="molecule type" value="Genomic_DNA"/>
</dbReference>
<keyword evidence="7 8" id="KW-0472">Membrane</keyword>
<organism evidence="9 10">
    <name type="scientific">Actinokineospora fastidiosa</name>
    <dbReference type="NCBI Taxonomy" id="1816"/>
    <lineage>
        <taxon>Bacteria</taxon>
        <taxon>Bacillati</taxon>
        <taxon>Actinomycetota</taxon>
        <taxon>Actinomycetes</taxon>
        <taxon>Pseudonocardiales</taxon>
        <taxon>Pseudonocardiaceae</taxon>
        <taxon>Actinokineospora</taxon>
    </lineage>
</organism>
<feature type="transmembrane region" description="Helical" evidence="8">
    <location>
        <begin position="139"/>
        <end position="157"/>
    </location>
</feature>
<comment type="caution">
    <text evidence="9">The sequence shown here is derived from an EMBL/GenBank/DDBJ whole genome shotgun (WGS) entry which is preliminary data.</text>
</comment>
<dbReference type="AlphaFoldDB" id="A0A918LBW7"/>
<comment type="subcellular location">
    <subcellularLocation>
        <location evidence="1">Cell membrane</location>
        <topology evidence="1">Multi-pass membrane protein</topology>
    </subcellularLocation>
</comment>
<evidence type="ECO:0000313" key="9">
    <source>
        <dbReference type="EMBL" id="GGS27596.1"/>
    </source>
</evidence>
<comment type="similarity">
    <text evidence="2">Belongs to the binding-protein-dependent transport system permease family. FecCD subfamily.</text>
</comment>
<feature type="transmembrane region" description="Helical" evidence="8">
    <location>
        <begin position="111"/>
        <end position="132"/>
    </location>
</feature>
<accession>A0A918LBW7</accession>
<evidence type="ECO:0000256" key="1">
    <source>
        <dbReference type="ARBA" id="ARBA00004651"/>
    </source>
</evidence>
<dbReference type="InterPro" id="IPR000522">
    <property type="entry name" value="ABC_transptr_permease_BtuC"/>
</dbReference>
<dbReference type="SUPFAM" id="SSF81345">
    <property type="entry name" value="ABC transporter involved in vitamin B12 uptake, BtuC"/>
    <property type="match status" value="1"/>
</dbReference>
<proteinExistence type="inferred from homology"/>
<feature type="transmembrane region" description="Helical" evidence="8">
    <location>
        <begin position="255"/>
        <end position="287"/>
    </location>
</feature>
<dbReference type="Proteomes" id="UP000660680">
    <property type="component" value="Unassembled WGS sequence"/>
</dbReference>
<dbReference type="FunFam" id="1.10.3470.10:FF:000001">
    <property type="entry name" value="Vitamin B12 ABC transporter permease BtuC"/>
    <property type="match status" value="1"/>
</dbReference>
<dbReference type="PANTHER" id="PTHR30472:SF1">
    <property type="entry name" value="FE(3+) DICITRATE TRANSPORT SYSTEM PERMEASE PROTEIN FECC-RELATED"/>
    <property type="match status" value="1"/>
</dbReference>
<evidence type="ECO:0000256" key="8">
    <source>
        <dbReference type="SAM" id="Phobius"/>
    </source>
</evidence>
<keyword evidence="4" id="KW-1003">Cell membrane</keyword>
<feature type="transmembrane region" description="Helical" evidence="8">
    <location>
        <begin position="28"/>
        <end position="50"/>
    </location>
</feature>
<evidence type="ECO:0000256" key="2">
    <source>
        <dbReference type="ARBA" id="ARBA00007935"/>
    </source>
</evidence>
<protein>
    <submittedName>
        <fullName evidence="9">Iron ABC transporter permease</fullName>
    </submittedName>
</protein>
<evidence type="ECO:0000256" key="3">
    <source>
        <dbReference type="ARBA" id="ARBA00022448"/>
    </source>
</evidence>
<feature type="transmembrane region" description="Helical" evidence="8">
    <location>
        <begin position="82"/>
        <end position="99"/>
    </location>
</feature>
<keyword evidence="5 8" id="KW-0812">Transmembrane</keyword>
<keyword evidence="3" id="KW-0813">Transport</keyword>
<feature type="transmembrane region" description="Helical" evidence="8">
    <location>
        <begin position="299"/>
        <end position="321"/>
    </location>
</feature>
<evidence type="ECO:0000256" key="5">
    <source>
        <dbReference type="ARBA" id="ARBA00022692"/>
    </source>
</evidence>
<reference evidence="9" key="1">
    <citation type="journal article" date="2014" name="Int. J. Syst. Evol. Microbiol.">
        <title>Complete genome sequence of Corynebacterium casei LMG S-19264T (=DSM 44701T), isolated from a smear-ripened cheese.</title>
        <authorList>
            <consortium name="US DOE Joint Genome Institute (JGI-PGF)"/>
            <person name="Walter F."/>
            <person name="Albersmeier A."/>
            <person name="Kalinowski J."/>
            <person name="Ruckert C."/>
        </authorList>
    </citation>
    <scope>NUCLEOTIDE SEQUENCE</scope>
    <source>
        <strain evidence="9">JCM 3276</strain>
    </source>
</reference>
<sequence length="353" mass="35848">MEPWVGKARLTVMAVQSPPVERAPAARFIGLLAALGVLVVAVGLSVWVGLKDIPFSTVLSALLDGDGSTASVTIRDVRLPRALLGVLVGAALGLAGAVMQALTRNPLADPGLLGVTMGASTAVVLAISVFGISSVLGHVWFGLIGAALASLMVYALGATGRQVTTPDRLVLAGAAVSAVLFTVNSAILLLDPAAFNQFRFWNVGSLAGREVGVLPVVVWFLAPGIVLAVLMGRALNALALGDAAGRGLGANVGRIRLVGVAAIMVLCGAATAAVGPLVFVGLVVPLVARLIVGADQRWVLAYSAVLAPTLLVAADIVGRLVVQPGELQVGIVTAVLGAPVFIALCLRKRVGQW</sequence>
<dbReference type="PANTHER" id="PTHR30472">
    <property type="entry name" value="FERRIC ENTEROBACTIN TRANSPORT SYSTEM PERMEASE PROTEIN"/>
    <property type="match status" value="1"/>
</dbReference>
<evidence type="ECO:0000256" key="7">
    <source>
        <dbReference type="ARBA" id="ARBA00023136"/>
    </source>
</evidence>
<keyword evidence="6 8" id="KW-1133">Transmembrane helix</keyword>
<keyword evidence="10" id="KW-1185">Reference proteome</keyword>
<dbReference type="GO" id="GO:0022857">
    <property type="term" value="F:transmembrane transporter activity"/>
    <property type="evidence" value="ECO:0007669"/>
    <property type="project" value="InterPro"/>
</dbReference>
<feature type="transmembrane region" description="Helical" evidence="8">
    <location>
        <begin position="327"/>
        <end position="346"/>
    </location>
</feature>
<name>A0A918LBW7_9PSEU</name>
<dbReference type="Gene3D" id="1.10.3470.10">
    <property type="entry name" value="ABC transporter involved in vitamin B12 uptake, BtuC"/>
    <property type="match status" value="1"/>
</dbReference>
<gene>
    <name evidence="9" type="ORF">GCM10010171_20440</name>
</gene>
<feature type="transmembrane region" description="Helical" evidence="8">
    <location>
        <begin position="211"/>
        <end position="235"/>
    </location>
</feature>
<dbReference type="CDD" id="cd06550">
    <property type="entry name" value="TM_ABC_iron-siderophores_like"/>
    <property type="match status" value="1"/>
</dbReference>
<dbReference type="Pfam" id="PF01032">
    <property type="entry name" value="FecCD"/>
    <property type="match status" value="1"/>
</dbReference>
<evidence type="ECO:0000256" key="6">
    <source>
        <dbReference type="ARBA" id="ARBA00022989"/>
    </source>
</evidence>